<evidence type="ECO:0000256" key="1">
    <source>
        <dbReference type="SAM" id="Phobius"/>
    </source>
</evidence>
<dbReference type="RefSeq" id="WP_249658121.1">
    <property type="nucleotide sequence ID" value="NZ_JAMFMA010000003.1"/>
</dbReference>
<dbReference type="InterPro" id="IPR032710">
    <property type="entry name" value="NTF2-like_dom_sf"/>
</dbReference>
<evidence type="ECO:0000256" key="2">
    <source>
        <dbReference type="SAM" id="SignalP"/>
    </source>
</evidence>
<keyword evidence="1" id="KW-0812">Transmembrane</keyword>
<keyword evidence="4" id="KW-1185">Reference proteome</keyword>
<sequence length="194" mass="22495">MKQTMLLLALVGMWMNSYSQSDSLVIQNRQDRNKEIARNFYQDLWFTDNTDNYTEYVADTYVVHDIGDRKGATEPAVEQKNIADFFWDNGNWDSKVNYQIAEGDLVATRWEATYDPSTFTGNFLIGEGTIPIINVFRINDEGKIVEIWNHRHDIDTPRTMQFTIKGLLIGLLIALIPTLIAFRLKRKLKAVRKQ</sequence>
<gene>
    <name evidence="3" type="ORF">M3P19_13005</name>
</gene>
<evidence type="ECO:0000313" key="4">
    <source>
        <dbReference type="Proteomes" id="UP001203607"/>
    </source>
</evidence>
<dbReference type="InterPro" id="IPR009959">
    <property type="entry name" value="Cyclase_SnoaL-like"/>
</dbReference>
<feature type="chain" id="PRO_5047059151" evidence="2">
    <location>
        <begin position="22"/>
        <end position="194"/>
    </location>
</feature>
<name>A0ABT0PWS4_9FLAO</name>
<organism evidence="3 4">
    <name type="scientific">Flagellimonas spongiicola</name>
    <dbReference type="NCBI Taxonomy" id="2942208"/>
    <lineage>
        <taxon>Bacteria</taxon>
        <taxon>Pseudomonadati</taxon>
        <taxon>Bacteroidota</taxon>
        <taxon>Flavobacteriia</taxon>
        <taxon>Flavobacteriales</taxon>
        <taxon>Flavobacteriaceae</taxon>
        <taxon>Flagellimonas</taxon>
    </lineage>
</organism>
<evidence type="ECO:0000313" key="3">
    <source>
        <dbReference type="EMBL" id="MCL6274933.1"/>
    </source>
</evidence>
<keyword evidence="1" id="KW-0472">Membrane</keyword>
<dbReference type="SUPFAM" id="SSF54427">
    <property type="entry name" value="NTF2-like"/>
    <property type="match status" value="1"/>
</dbReference>
<dbReference type="Pfam" id="PF07366">
    <property type="entry name" value="SnoaL"/>
    <property type="match status" value="1"/>
</dbReference>
<keyword evidence="1" id="KW-1133">Transmembrane helix</keyword>
<proteinExistence type="predicted"/>
<feature type="signal peptide" evidence="2">
    <location>
        <begin position="1"/>
        <end position="21"/>
    </location>
</feature>
<dbReference type="Proteomes" id="UP001203607">
    <property type="component" value="Unassembled WGS sequence"/>
</dbReference>
<accession>A0ABT0PWS4</accession>
<dbReference type="Gene3D" id="3.10.450.50">
    <property type="match status" value="1"/>
</dbReference>
<comment type="caution">
    <text evidence="3">The sequence shown here is derived from an EMBL/GenBank/DDBJ whole genome shotgun (WGS) entry which is preliminary data.</text>
</comment>
<keyword evidence="2" id="KW-0732">Signal</keyword>
<dbReference type="EMBL" id="JAMFMA010000003">
    <property type="protein sequence ID" value="MCL6274933.1"/>
    <property type="molecule type" value="Genomic_DNA"/>
</dbReference>
<feature type="transmembrane region" description="Helical" evidence="1">
    <location>
        <begin position="166"/>
        <end position="184"/>
    </location>
</feature>
<reference evidence="3 4" key="1">
    <citation type="submission" date="2022-05" db="EMBL/GenBank/DDBJ databases">
        <authorList>
            <person name="Park J.-S."/>
        </authorList>
    </citation>
    <scope>NUCLEOTIDE SEQUENCE [LARGE SCALE GENOMIC DNA]</scope>
    <source>
        <strain evidence="3 4">2012CJ35-5</strain>
    </source>
</reference>
<protein>
    <submittedName>
        <fullName evidence="3">Ester cyclase</fullName>
    </submittedName>
</protein>